<feature type="region of interest" description="Disordered" evidence="1">
    <location>
        <begin position="185"/>
        <end position="209"/>
    </location>
</feature>
<sequence length="422" mass="46139">MFGYNPYGDYSNSYAYSRAAPVYSPDQDYLQALADERAAREQYFAARRAQEEARERAARARAARQAYTPYNSYYFDDDDGTHEDNDSYDGAYSASPYGSYGYAVEAHTALDAQPQTSAETSMEVERTSPAQPQSDCSPESPDTAIVEEVEDKDAEPPMSAERHTQLFDDSERMYDAPDEATIEVIEAEPEPPEDEGKIKVGLPEDGEKMQVEPATVEADFTLERLPTPDKDIPVAPALSISAPSVEEAPPTPEIDVVDESAPAVSATLPQTLTDDETCSPPPDADIPDTPSEDREPDVLRGEHHPARSPSDASDTSQSCPTADVDASPDAAVHLHPIISGFVEPAHHSSGSGKPPAPADDPDVAAVFAHIERRTPEQTRLWMERTQTQTHQECPLTIPRIDPPGRWNLICISKNNDDNGHIT</sequence>
<evidence type="ECO:0000313" key="2">
    <source>
        <dbReference type="EMBL" id="KAF9812773.1"/>
    </source>
</evidence>
<dbReference type="EMBL" id="JADOXO010000122">
    <property type="protein sequence ID" value="KAF9812773.1"/>
    <property type="molecule type" value="Genomic_DNA"/>
</dbReference>
<organism evidence="2 3">
    <name type="scientific">Rhodonia placenta</name>
    <dbReference type="NCBI Taxonomy" id="104341"/>
    <lineage>
        <taxon>Eukaryota</taxon>
        <taxon>Fungi</taxon>
        <taxon>Dikarya</taxon>
        <taxon>Basidiomycota</taxon>
        <taxon>Agaricomycotina</taxon>
        <taxon>Agaricomycetes</taxon>
        <taxon>Polyporales</taxon>
        <taxon>Adustoporiaceae</taxon>
        <taxon>Rhodonia</taxon>
    </lineage>
</organism>
<feature type="compositionally biased region" description="Basic and acidic residues" evidence="1">
    <location>
        <begin position="160"/>
        <end position="173"/>
    </location>
</feature>
<feature type="region of interest" description="Disordered" evidence="1">
    <location>
        <begin position="222"/>
        <end position="328"/>
    </location>
</feature>
<protein>
    <submittedName>
        <fullName evidence="2">Uncharacterized protein</fullName>
    </submittedName>
</protein>
<feature type="region of interest" description="Disordered" evidence="1">
    <location>
        <begin position="114"/>
        <end position="173"/>
    </location>
</feature>
<evidence type="ECO:0000313" key="3">
    <source>
        <dbReference type="Proteomes" id="UP000639403"/>
    </source>
</evidence>
<feature type="compositionally biased region" description="Polar residues" evidence="1">
    <location>
        <begin position="128"/>
        <end position="137"/>
    </location>
</feature>
<dbReference type="AlphaFoldDB" id="A0A8H7U1R1"/>
<comment type="caution">
    <text evidence="2">The sequence shown here is derived from an EMBL/GenBank/DDBJ whole genome shotgun (WGS) entry which is preliminary data.</text>
</comment>
<feature type="compositionally biased region" description="Polar residues" evidence="1">
    <location>
        <begin position="310"/>
        <end position="320"/>
    </location>
</feature>
<reference evidence="2" key="1">
    <citation type="submission" date="2020-11" db="EMBL/GenBank/DDBJ databases">
        <authorList>
            <person name="Koelle M."/>
            <person name="Horta M.A.C."/>
            <person name="Nowrousian M."/>
            <person name="Ohm R.A."/>
            <person name="Benz P."/>
            <person name="Pilgard A."/>
        </authorList>
    </citation>
    <scope>NUCLEOTIDE SEQUENCE</scope>
    <source>
        <strain evidence="2">FPRL280</strain>
    </source>
</reference>
<feature type="compositionally biased region" description="Basic and acidic residues" evidence="1">
    <location>
        <begin position="291"/>
        <end position="305"/>
    </location>
</feature>
<accession>A0A8H7U1R1</accession>
<proteinExistence type="predicted"/>
<name>A0A8H7U1R1_9APHY</name>
<reference evidence="2" key="2">
    <citation type="journal article" name="Front. Microbiol.">
        <title>Degradative Capacity of Two Strains of Rhodonia placenta: From Phenotype to Genotype.</title>
        <authorList>
            <person name="Kolle M."/>
            <person name="Horta M.A.C."/>
            <person name="Nowrousian M."/>
            <person name="Ohm R.A."/>
            <person name="Benz J.P."/>
            <person name="Pilgard A."/>
        </authorList>
    </citation>
    <scope>NUCLEOTIDE SEQUENCE</scope>
    <source>
        <strain evidence="2">FPRL280</strain>
    </source>
</reference>
<dbReference type="Proteomes" id="UP000639403">
    <property type="component" value="Unassembled WGS sequence"/>
</dbReference>
<evidence type="ECO:0000256" key="1">
    <source>
        <dbReference type="SAM" id="MobiDB-lite"/>
    </source>
</evidence>
<gene>
    <name evidence="2" type="ORF">IEO21_05976</name>
</gene>